<dbReference type="OrthoDB" id="5295456at2"/>
<comment type="caution">
    <text evidence="2">The sequence shown here is derived from an EMBL/GenBank/DDBJ whole genome shotgun (WGS) entry which is preliminary data.</text>
</comment>
<dbReference type="Gene3D" id="1.10.10.10">
    <property type="entry name" value="Winged helix-like DNA-binding domain superfamily/Winged helix DNA-binding domain"/>
    <property type="match status" value="1"/>
</dbReference>
<dbReference type="PANTHER" id="PTHR33164">
    <property type="entry name" value="TRANSCRIPTIONAL REGULATOR, MARR FAMILY"/>
    <property type="match status" value="1"/>
</dbReference>
<sequence>MSAYHLTFFFDLNRAHATVIRRFDASLGGVHGIGLNDLHLLQVLDHAPERRLRRIDLAAQLGVTASGVTWMLRPLTQRGLVTSQPSEEDGRVTFAVLTPAGQKLLADAVPTARRIAADLLGPEANKEELTRVAAVITRLG</sequence>
<name>A0A4U1ISJ5_9BACT</name>
<dbReference type="InterPro" id="IPR036388">
    <property type="entry name" value="WH-like_DNA-bd_sf"/>
</dbReference>
<evidence type="ECO:0000313" key="2">
    <source>
        <dbReference type="EMBL" id="TKC97195.1"/>
    </source>
</evidence>
<dbReference type="Pfam" id="PF01047">
    <property type="entry name" value="MarR"/>
    <property type="match status" value="1"/>
</dbReference>
<dbReference type="SMART" id="SM00347">
    <property type="entry name" value="HTH_MARR"/>
    <property type="match status" value="1"/>
</dbReference>
<dbReference type="EMBL" id="SSMQ01000081">
    <property type="protein sequence ID" value="TKC97195.1"/>
    <property type="molecule type" value="Genomic_DNA"/>
</dbReference>
<reference evidence="2 3" key="1">
    <citation type="submission" date="2019-04" db="EMBL/GenBank/DDBJ databases">
        <authorList>
            <person name="Li Y."/>
            <person name="Wang J."/>
        </authorList>
    </citation>
    <scope>NUCLEOTIDE SEQUENCE [LARGE SCALE GENOMIC DNA]</scope>
    <source>
        <strain evidence="2 3">DSM 14668</strain>
    </source>
</reference>
<protein>
    <submittedName>
        <fullName evidence="2">MarR family transcriptional regulator</fullName>
    </submittedName>
</protein>
<dbReference type="RefSeq" id="WP_136935166.1">
    <property type="nucleotide sequence ID" value="NZ_SSMQ01000081.1"/>
</dbReference>
<organism evidence="2 3">
    <name type="scientific">Polyangium fumosum</name>
    <dbReference type="NCBI Taxonomy" id="889272"/>
    <lineage>
        <taxon>Bacteria</taxon>
        <taxon>Pseudomonadati</taxon>
        <taxon>Myxococcota</taxon>
        <taxon>Polyangia</taxon>
        <taxon>Polyangiales</taxon>
        <taxon>Polyangiaceae</taxon>
        <taxon>Polyangium</taxon>
    </lineage>
</organism>
<feature type="domain" description="HTH marR-type" evidence="1">
    <location>
        <begin position="5"/>
        <end position="140"/>
    </location>
</feature>
<evidence type="ECO:0000259" key="1">
    <source>
        <dbReference type="PROSITE" id="PS50995"/>
    </source>
</evidence>
<gene>
    <name evidence="2" type="ORF">E8A74_44065</name>
</gene>
<dbReference type="SUPFAM" id="SSF46785">
    <property type="entry name" value="Winged helix' DNA-binding domain"/>
    <property type="match status" value="1"/>
</dbReference>
<dbReference type="PANTHER" id="PTHR33164:SF99">
    <property type="entry name" value="MARR FAMILY REGULATORY PROTEIN"/>
    <property type="match status" value="1"/>
</dbReference>
<keyword evidence="3" id="KW-1185">Reference proteome</keyword>
<dbReference type="GO" id="GO:0003700">
    <property type="term" value="F:DNA-binding transcription factor activity"/>
    <property type="evidence" value="ECO:0007669"/>
    <property type="project" value="InterPro"/>
</dbReference>
<dbReference type="InterPro" id="IPR000835">
    <property type="entry name" value="HTH_MarR-typ"/>
</dbReference>
<dbReference type="PROSITE" id="PS50995">
    <property type="entry name" value="HTH_MARR_2"/>
    <property type="match status" value="1"/>
</dbReference>
<proteinExistence type="predicted"/>
<dbReference type="GO" id="GO:0006950">
    <property type="term" value="P:response to stress"/>
    <property type="evidence" value="ECO:0007669"/>
    <property type="project" value="TreeGrafter"/>
</dbReference>
<dbReference type="AlphaFoldDB" id="A0A4U1ISJ5"/>
<dbReference type="Proteomes" id="UP000309215">
    <property type="component" value="Unassembled WGS sequence"/>
</dbReference>
<dbReference type="InterPro" id="IPR036390">
    <property type="entry name" value="WH_DNA-bd_sf"/>
</dbReference>
<dbReference type="InterPro" id="IPR039422">
    <property type="entry name" value="MarR/SlyA-like"/>
</dbReference>
<accession>A0A4U1ISJ5</accession>
<evidence type="ECO:0000313" key="3">
    <source>
        <dbReference type="Proteomes" id="UP000309215"/>
    </source>
</evidence>